<accession>A0A1F7J5S9</accession>
<name>A0A1F7J5S9_9BACT</name>
<dbReference type="PANTHER" id="PTHR34388">
    <property type="entry name" value="DNA POLYMERASE III SUBUNIT DELTA"/>
    <property type="match status" value="1"/>
</dbReference>
<comment type="caution">
    <text evidence="8">The sequence shown here is derived from an EMBL/GenBank/DDBJ whole genome shotgun (WGS) entry which is preliminary data.</text>
</comment>
<evidence type="ECO:0000313" key="8">
    <source>
        <dbReference type="EMBL" id="OGK50947.1"/>
    </source>
</evidence>
<protein>
    <recommendedName>
        <fullName evidence="1">DNA-directed DNA polymerase</fullName>
        <ecNumber evidence="1">2.7.7.7</ecNumber>
    </recommendedName>
</protein>
<evidence type="ECO:0000256" key="5">
    <source>
        <dbReference type="ARBA" id="ARBA00022932"/>
    </source>
</evidence>
<dbReference type="GO" id="GO:0003677">
    <property type="term" value="F:DNA binding"/>
    <property type="evidence" value="ECO:0007669"/>
    <property type="project" value="InterPro"/>
</dbReference>
<dbReference type="GO" id="GO:0003887">
    <property type="term" value="F:DNA-directed DNA polymerase activity"/>
    <property type="evidence" value="ECO:0007669"/>
    <property type="project" value="UniProtKB-KW"/>
</dbReference>
<keyword evidence="3" id="KW-0548">Nucleotidyltransferase</keyword>
<evidence type="ECO:0000256" key="1">
    <source>
        <dbReference type="ARBA" id="ARBA00012417"/>
    </source>
</evidence>
<dbReference type="Gene3D" id="1.20.272.10">
    <property type="match status" value="1"/>
</dbReference>
<dbReference type="SUPFAM" id="SSF48019">
    <property type="entry name" value="post-AAA+ oligomerization domain-like"/>
    <property type="match status" value="1"/>
</dbReference>
<evidence type="ECO:0000256" key="2">
    <source>
        <dbReference type="ARBA" id="ARBA00022679"/>
    </source>
</evidence>
<reference evidence="8 9" key="1">
    <citation type="journal article" date="2016" name="Nat. Commun.">
        <title>Thousands of microbial genomes shed light on interconnected biogeochemical processes in an aquifer system.</title>
        <authorList>
            <person name="Anantharaman K."/>
            <person name="Brown C.T."/>
            <person name="Hug L.A."/>
            <person name="Sharon I."/>
            <person name="Castelle C.J."/>
            <person name="Probst A.J."/>
            <person name="Thomas B.C."/>
            <person name="Singh A."/>
            <person name="Wilkins M.J."/>
            <person name="Karaoz U."/>
            <person name="Brodie E.L."/>
            <person name="Williams K.H."/>
            <person name="Hubbard S.S."/>
            <person name="Banfield J.F."/>
        </authorList>
    </citation>
    <scope>NUCLEOTIDE SEQUENCE [LARGE SCALE GENOMIC DNA]</scope>
</reference>
<comment type="similarity">
    <text evidence="6">Belongs to the DNA polymerase HolA subunit family.</text>
</comment>
<dbReference type="GO" id="GO:0009360">
    <property type="term" value="C:DNA polymerase III complex"/>
    <property type="evidence" value="ECO:0007669"/>
    <property type="project" value="TreeGrafter"/>
</dbReference>
<dbReference type="EMBL" id="MGAQ01000010">
    <property type="protein sequence ID" value="OGK50947.1"/>
    <property type="molecule type" value="Genomic_DNA"/>
</dbReference>
<keyword evidence="4" id="KW-0235">DNA replication</keyword>
<sequence length="227" mass="25911">MLTIVCGEDTVASRAYFQEVIETYKKKDYEVLKISPDQLPDVQQEHFESLSLFGLKKVYFIENLNKTLKRGGSDKLLKTLETLGDTPLIIWEDGVSKRELKLQKAGSVKEFKPGENVFKLLDSCYPKNLRSFLLMLDELATPQNEMFLFIMLQRHMRNLVLVATGNPPSSLQSWQVGKLKGQSSHWETNSLLDFYDKLINLEIGLKSGKGSYTLKKGIEMLACYYLG</sequence>
<dbReference type="PANTHER" id="PTHR34388:SF1">
    <property type="entry name" value="DNA POLYMERASE III SUBUNIT DELTA"/>
    <property type="match status" value="1"/>
</dbReference>
<gene>
    <name evidence="8" type="ORF">A3B50_01585</name>
</gene>
<comment type="catalytic activity">
    <reaction evidence="7">
        <text>DNA(n) + a 2'-deoxyribonucleoside 5'-triphosphate = DNA(n+1) + diphosphate</text>
        <dbReference type="Rhea" id="RHEA:22508"/>
        <dbReference type="Rhea" id="RHEA-COMP:17339"/>
        <dbReference type="Rhea" id="RHEA-COMP:17340"/>
        <dbReference type="ChEBI" id="CHEBI:33019"/>
        <dbReference type="ChEBI" id="CHEBI:61560"/>
        <dbReference type="ChEBI" id="CHEBI:173112"/>
        <dbReference type="EC" id="2.7.7.7"/>
    </reaction>
</comment>
<keyword evidence="5" id="KW-0239">DNA-directed DNA polymerase</keyword>
<dbReference type="InterPro" id="IPR008921">
    <property type="entry name" value="DNA_pol3_clamp-load_cplx_C"/>
</dbReference>
<keyword evidence="2" id="KW-0808">Transferase</keyword>
<dbReference type="AlphaFoldDB" id="A0A1F7J5S9"/>
<evidence type="ECO:0000256" key="6">
    <source>
        <dbReference type="ARBA" id="ARBA00034754"/>
    </source>
</evidence>
<dbReference type="Gene3D" id="3.40.50.300">
    <property type="entry name" value="P-loop containing nucleotide triphosphate hydrolases"/>
    <property type="match status" value="1"/>
</dbReference>
<dbReference type="GO" id="GO:0006261">
    <property type="term" value="P:DNA-templated DNA replication"/>
    <property type="evidence" value="ECO:0007669"/>
    <property type="project" value="TreeGrafter"/>
</dbReference>
<dbReference type="InterPro" id="IPR005790">
    <property type="entry name" value="DNA_polIII_delta"/>
</dbReference>
<dbReference type="InterPro" id="IPR027417">
    <property type="entry name" value="P-loop_NTPase"/>
</dbReference>
<evidence type="ECO:0000313" key="9">
    <source>
        <dbReference type="Proteomes" id="UP000178558"/>
    </source>
</evidence>
<evidence type="ECO:0000256" key="3">
    <source>
        <dbReference type="ARBA" id="ARBA00022695"/>
    </source>
</evidence>
<dbReference type="Proteomes" id="UP000178558">
    <property type="component" value="Unassembled WGS sequence"/>
</dbReference>
<organism evidence="8 9">
    <name type="scientific">Candidatus Roizmanbacteria bacterium RIFCSPLOWO2_01_FULL_40_42</name>
    <dbReference type="NCBI Taxonomy" id="1802066"/>
    <lineage>
        <taxon>Bacteria</taxon>
        <taxon>Candidatus Roizmaniibacteriota</taxon>
    </lineage>
</organism>
<proteinExistence type="inferred from homology"/>
<evidence type="ECO:0000256" key="4">
    <source>
        <dbReference type="ARBA" id="ARBA00022705"/>
    </source>
</evidence>
<evidence type="ECO:0000256" key="7">
    <source>
        <dbReference type="ARBA" id="ARBA00049244"/>
    </source>
</evidence>
<dbReference type="EC" id="2.7.7.7" evidence="1"/>